<feature type="compositionally biased region" description="Low complexity" evidence="1">
    <location>
        <begin position="89"/>
        <end position="101"/>
    </location>
</feature>
<feature type="compositionally biased region" description="Polar residues" evidence="1">
    <location>
        <begin position="71"/>
        <end position="87"/>
    </location>
</feature>
<organism evidence="2 3">
    <name type="scientific">Saccharata proteae CBS 121410</name>
    <dbReference type="NCBI Taxonomy" id="1314787"/>
    <lineage>
        <taxon>Eukaryota</taxon>
        <taxon>Fungi</taxon>
        <taxon>Dikarya</taxon>
        <taxon>Ascomycota</taxon>
        <taxon>Pezizomycotina</taxon>
        <taxon>Dothideomycetes</taxon>
        <taxon>Dothideomycetes incertae sedis</taxon>
        <taxon>Botryosphaeriales</taxon>
        <taxon>Saccharataceae</taxon>
        <taxon>Saccharata</taxon>
    </lineage>
</organism>
<dbReference type="EMBL" id="ML978715">
    <property type="protein sequence ID" value="KAF2089125.1"/>
    <property type="molecule type" value="Genomic_DNA"/>
</dbReference>
<keyword evidence="3" id="KW-1185">Reference proteome</keyword>
<proteinExistence type="predicted"/>
<feature type="compositionally biased region" description="Basic and acidic residues" evidence="1">
    <location>
        <begin position="25"/>
        <end position="37"/>
    </location>
</feature>
<accession>A0A6A5YB84</accession>
<feature type="region of interest" description="Disordered" evidence="1">
    <location>
        <begin position="1"/>
        <end position="37"/>
    </location>
</feature>
<evidence type="ECO:0000313" key="2">
    <source>
        <dbReference type="EMBL" id="KAF2089125.1"/>
    </source>
</evidence>
<evidence type="ECO:0008006" key="4">
    <source>
        <dbReference type="Google" id="ProtNLM"/>
    </source>
</evidence>
<evidence type="ECO:0000256" key="1">
    <source>
        <dbReference type="SAM" id="MobiDB-lite"/>
    </source>
</evidence>
<reference evidence="2" key="1">
    <citation type="journal article" date="2020" name="Stud. Mycol.">
        <title>101 Dothideomycetes genomes: a test case for predicting lifestyles and emergence of pathogens.</title>
        <authorList>
            <person name="Haridas S."/>
            <person name="Albert R."/>
            <person name="Binder M."/>
            <person name="Bloem J."/>
            <person name="Labutti K."/>
            <person name="Salamov A."/>
            <person name="Andreopoulos B."/>
            <person name="Baker S."/>
            <person name="Barry K."/>
            <person name="Bills G."/>
            <person name="Bluhm B."/>
            <person name="Cannon C."/>
            <person name="Castanera R."/>
            <person name="Culley D."/>
            <person name="Daum C."/>
            <person name="Ezra D."/>
            <person name="Gonzalez J."/>
            <person name="Henrissat B."/>
            <person name="Kuo A."/>
            <person name="Liang C."/>
            <person name="Lipzen A."/>
            <person name="Lutzoni F."/>
            <person name="Magnuson J."/>
            <person name="Mondo S."/>
            <person name="Nolan M."/>
            <person name="Ohm R."/>
            <person name="Pangilinan J."/>
            <person name="Park H.-J."/>
            <person name="Ramirez L."/>
            <person name="Alfaro M."/>
            <person name="Sun H."/>
            <person name="Tritt A."/>
            <person name="Yoshinaga Y."/>
            <person name="Zwiers L.-H."/>
            <person name="Turgeon B."/>
            <person name="Goodwin S."/>
            <person name="Spatafora J."/>
            <person name="Crous P."/>
            <person name="Grigoriev I."/>
        </authorList>
    </citation>
    <scope>NUCLEOTIDE SEQUENCE</scope>
    <source>
        <strain evidence="2">CBS 121410</strain>
    </source>
</reference>
<dbReference type="Proteomes" id="UP000799776">
    <property type="component" value="Unassembled WGS sequence"/>
</dbReference>
<dbReference type="AlphaFoldDB" id="A0A6A5YB84"/>
<evidence type="ECO:0000313" key="3">
    <source>
        <dbReference type="Proteomes" id="UP000799776"/>
    </source>
</evidence>
<gene>
    <name evidence="2" type="ORF">K490DRAFT_55716</name>
</gene>
<protein>
    <recommendedName>
        <fullName evidence="4">F-box domain-containing protein</fullName>
    </recommendedName>
</protein>
<name>A0A6A5YB84_9PEZI</name>
<sequence length="549" mass="63178">MSEDHCGDGSVTCPPHFSSSGAYTSREERHVTRPEFETGARPGILAFKVAHLPTARPNTNLETLSVDAPTRLNTAPNHNTSSRTAASMANGPDSANNASDAADGATMADIPVNNTNPLDNTILLKEDMWSMLPRELRLNIMGNLDFPSLKALVETYPKAKLLFESDCHRVIGKVARKWPPQIRQLIFASLRVTLMERSSMRYMNMAEMDRAVAFVGSILQADDLDLSFFSKAEGMMILTKLWELQLEWKMGARNFTSSRLSKTYNFRNDMESFRALDVNKEEEYRVNRAIARLQLYNGLIKKFGRYDGSVIFLETEWDALQLWQKDEYYSVQLYFSRLHDYRKKHGAPERELQSTVSFYETSQALFDSNFHIFWDIPGRHNSNREIFERSLSKDPVDRTGNSRLLRRSERRGLSRWSIKKWEGMQGADKSSWMWQKFEDSQPRLQTSGSPPHGVQIQSPECPASMYYDHLARGLFFWHADRIGLSDLEYTEANACLLYRQRFFPGPPALEKNDVMRSFNNKDMFALWHLKKLHEEALWMDANTGFPSIL</sequence>
<feature type="region of interest" description="Disordered" evidence="1">
    <location>
        <begin position="60"/>
        <end position="101"/>
    </location>
</feature>